<protein>
    <submittedName>
        <fullName evidence="2">Uncharacterized protein</fullName>
    </submittedName>
</protein>
<sequence length="105" mass="12155">MRHRWIHEIGMEIFWMKKELIRRWRMDTPTGIMGIIAVTSGFVLLIFMVQGIAMVIRGAIPWVAGSKVSALYWSSLGYALKATLAFLVFCTSIIVFILLKIFYRR</sequence>
<evidence type="ECO:0000256" key="1">
    <source>
        <dbReference type="SAM" id="Phobius"/>
    </source>
</evidence>
<organism evidence="2 3">
    <name type="scientific">Desulfitobacterium metallireducens DSM 15288</name>
    <dbReference type="NCBI Taxonomy" id="871968"/>
    <lineage>
        <taxon>Bacteria</taxon>
        <taxon>Bacillati</taxon>
        <taxon>Bacillota</taxon>
        <taxon>Clostridia</taxon>
        <taxon>Eubacteriales</taxon>
        <taxon>Desulfitobacteriaceae</taxon>
        <taxon>Desulfitobacterium</taxon>
    </lineage>
</organism>
<proteinExistence type="predicted"/>
<evidence type="ECO:0000313" key="2">
    <source>
        <dbReference type="EMBL" id="AHF05754.1"/>
    </source>
</evidence>
<feature type="transmembrane region" description="Helical" evidence="1">
    <location>
        <begin position="76"/>
        <end position="99"/>
    </location>
</feature>
<dbReference type="EMBL" id="CP007032">
    <property type="protein sequence ID" value="AHF05754.1"/>
    <property type="molecule type" value="Genomic_DNA"/>
</dbReference>
<keyword evidence="3" id="KW-1185">Reference proteome</keyword>
<evidence type="ECO:0000313" key="3">
    <source>
        <dbReference type="Proteomes" id="UP000010847"/>
    </source>
</evidence>
<keyword evidence="1" id="KW-0812">Transmembrane</keyword>
<dbReference type="OrthoDB" id="1799358at2"/>
<gene>
    <name evidence="2" type="ORF">DESME_00505</name>
</gene>
<accession>W0E971</accession>
<dbReference type="AlphaFoldDB" id="W0E971"/>
<dbReference type="RefSeq" id="WP_006719161.1">
    <property type="nucleotide sequence ID" value="NZ_CP007032.1"/>
</dbReference>
<name>W0E971_9FIRM</name>
<dbReference type="Proteomes" id="UP000010847">
    <property type="component" value="Chromosome"/>
</dbReference>
<feature type="transmembrane region" description="Helical" evidence="1">
    <location>
        <begin position="32"/>
        <end position="56"/>
    </location>
</feature>
<dbReference type="KEGG" id="dmt:DESME_00505"/>
<dbReference type="HOGENOM" id="CLU_176127_0_0_9"/>
<keyword evidence="1" id="KW-1133">Transmembrane helix</keyword>
<reference evidence="2 3" key="1">
    <citation type="submission" date="2013-12" db="EMBL/GenBank/DDBJ databases">
        <authorList>
            <consortium name="DOE Joint Genome Institute"/>
            <person name="Smidt H."/>
            <person name="Huntemann M."/>
            <person name="Han J."/>
            <person name="Chen A."/>
            <person name="Kyrpides N."/>
            <person name="Mavromatis K."/>
            <person name="Markowitz V."/>
            <person name="Palaniappan K."/>
            <person name="Ivanova N."/>
            <person name="Schaumberg A."/>
            <person name="Pati A."/>
            <person name="Liolios K."/>
            <person name="Nordberg H.P."/>
            <person name="Cantor M.N."/>
            <person name="Hua S.X."/>
            <person name="Woyke T."/>
        </authorList>
    </citation>
    <scope>NUCLEOTIDE SEQUENCE [LARGE SCALE GENOMIC DNA]</scope>
    <source>
        <strain evidence="3">DSM 15288</strain>
    </source>
</reference>
<keyword evidence="1" id="KW-0472">Membrane</keyword>
<dbReference type="eggNOG" id="ENOG5033786">
    <property type="taxonomic scope" value="Bacteria"/>
</dbReference>
<dbReference type="STRING" id="871968.DESME_00505"/>